<feature type="domain" description="DUF7726" evidence="1">
    <location>
        <begin position="216"/>
        <end position="293"/>
    </location>
</feature>
<evidence type="ECO:0000313" key="3">
    <source>
        <dbReference type="Proteomes" id="UP000701801"/>
    </source>
</evidence>
<dbReference type="AlphaFoldDB" id="A0A9N9L985"/>
<dbReference type="OrthoDB" id="2592504at2759"/>
<dbReference type="PANTHER" id="PTHR42339">
    <property type="entry name" value="HISTONE H1"/>
    <property type="match status" value="1"/>
</dbReference>
<keyword evidence="3" id="KW-1185">Reference proteome</keyword>
<evidence type="ECO:0000313" key="2">
    <source>
        <dbReference type="EMBL" id="CAG8970954.1"/>
    </source>
</evidence>
<protein>
    <recommendedName>
        <fullName evidence="1">DUF7726 domain-containing protein</fullName>
    </recommendedName>
</protein>
<dbReference type="Proteomes" id="UP000701801">
    <property type="component" value="Unassembled WGS sequence"/>
</dbReference>
<sequence>MSYYLTEAEDGTDRMGDMLAWRRDANGKLMSSASAIPTETQRICSIDQDLISRGLAPTVPITGNRSMPSSDSLPPPALHFADVAAPSTSSLKRKSDTFAANEDSDDEHYYFPADQCDVVRRKLRNLRATGEITQGKLCEKLGVSAKSYRTFMGMNGKTNGKTKGLNTATYGPAYRYFQKQEMTQGPVPKKRAKKADEEAENSISIRLDGEDTVSVPVFDSCDEVRKKIEAHLRMPNVSNAGFRREIAKTYPEAKAIQSKVLNDFLNKTGPSAGNTSSVFYAAYVYFEKMRLRGGNVKSKHRIEMEKRHPNGFDTKRRNEGRYYTCMEGQKISVTEDKFGVSHVHRY</sequence>
<gene>
    <name evidence="2" type="ORF">HYALB_00000935</name>
</gene>
<feature type="domain" description="DUF7726" evidence="1">
    <location>
        <begin position="114"/>
        <end position="183"/>
    </location>
</feature>
<dbReference type="InterPro" id="IPR056143">
    <property type="entry name" value="DUF7726"/>
</dbReference>
<accession>A0A9N9L985</accession>
<dbReference type="PANTHER" id="PTHR42339:SF1">
    <property type="entry name" value="HISTONE H1"/>
    <property type="match status" value="1"/>
</dbReference>
<comment type="caution">
    <text evidence="2">The sequence shown here is derived from an EMBL/GenBank/DDBJ whole genome shotgun (WGS) entry which is preliminary data.</text>
</comment>
<name>A0A9N9L985_9HELO</name>
<reference evidence="2" key="1">
    <citation type="submission" date="2021-07" db="EMBL/GenBank/DDBJ databases">
        <authorList>
            <person name="Durling M."/>
        </authorList>
    </citation>
    <scope>NUCLEOTIDE SEQUENCE</scope>
</reference>
<evidence type="ECO:0000259" key="1">
    <source>
        <dbReference type="Pfam" id="PF24852"/>
    </source>
</evidence>
<proteinExistence type="predicted"/>
<organism evidence="2 3">
    <name type="scientific">Hymenoscyphus albidus</name>
    <dbReference type="NCBI Taxonomy" id="595503"/>
    <lineage>
        <taxon>Eukaryota</taxon>
        <taxon>Fungi</taxon>
        <taxon>Dikarya</taxon>
        <taxon>Ascomycota</taxon>
        <taxon>Pezizomycotina</taxon>
        <taxon>Leotiomycetes</taxon>
        <taxon>Helotiales</taxon>
        <taxon>Helotiaceae</taxon>
        <taxon>Hymenoscyphus</taxon>
    </lineage>
</organism>
<dbReference type="EMBL" id="CAJVRM010000003">
    <property type="protein sequence ID" value="CAG8970954.1"/>
    <property type="molecule type" value="Genomic_DNA"/>
</dbReference>
<dbReference type="Pfam" id="PF24852">
    <property type="entry name" value="DUF7726"/>
    <property type="match status" value="2"/>
</dbReference>